<evidence type="ECO:0000313" key="2">
    <source>
        <dbReference type="Proteomes" id="UP001431783"/>
    </source>
</evidence>
<dbReference type="AlphaFoldDB" id="A0AAW1V176"/>
<sequence>MVDTNGILDFKNWWGKIYERDAISLESQSSSIPRSVKQHFLMSNFMEFENFPKMKGVVVTRPFIGNVVENNTLDLRKNKTQTVTLPTQNAYDGPVPLKINKIEDLKRTIQYISAEHKTYYENIIKNWPKY</sequence>
<gene>
    <name evidence="1" type="ORF">WA026_004706</name>
</gene>
<accession>A0AAW1V176</accession>
<proteinExistence type="predicted"/>
<comment type="caution">
    <text evidence="1">The sequence shown here is derived from an EMBL/GenBank/DDBJ whole genome shotgun (WGS) entry which is preliminary data.</text>
</comment>
<dbReference type="EMBL" id="JARQZJ010000122">
    <property type="protein sequence ID" value="KAK9889437.1"/>
    <property type="molecule type" value="Genomic_DNA"/>
</dbReference>
<keyword evidence="2" id="KW-1185">Reference proteome</keyword>
<name>A0AAW1V176_9CUCU</name>
<protein>
    <submittedName>
        <fullName evidence="1">Uncharacterized protein</fullName>
    </submittedName>
</protein>
<reference evidence="1 2" key="1">
    <citation type="submission" date="2023-03" db="EMBL/GenBank/DDBJ databases">
        <title>Genome insight into feeding habits of ladybird beetles.</title>
        <authorList>
            <person name="Li H.-S."/>
            <person name="Huang Y.-H."/>
            <person name="Pang H."/>
        </authorList>
    </citation>
    <scope>NUCLEOTIDE SEQUENCE [LARGE SCALE GENOMIC DNA]</scope>
    <source>
        <strain evidence="1">SYSU_2023b</strain>
        <tissue evidence="1">Whole body</tissue>
    </source>
</reference>
<organism evidence="1 2">
    <name type="scientific">Henosepilachna vigintioctopunctata</name>
    <dbReference type="NCBI Taxonomy" id="420089"/>
    <lineage>
        <taxon>Eukaryota</taxon>
        <taxon>Metazoa</taxon>
        <taxon>Ecdysozoa</taxon>
        <taxon>Arthropoda</taxon>
        <taxon>Hexapoda</taxon>
        <taxon>Insecta</taxon>
        <taxon>Pterygota</taxon>
        <taxon>Neoptera</taxon>
        <taxon>Endopterygota</taxon>
        <taxon>Coleoptera</taxon>
        <taxon>Polyphaga</taxon>
        <taxon>Cucujiformia</taxon>
        <taxon>Coccinelloidea</taxon>
        <taxon>Coccinellidae</taxon>
        <taxon>Epilachninae</taxon>
        <taxon>Epilachnini</taxon>
        <taxon>Henosepilachna</taxon>
    </lineage>
</organism>
<dbReference type="Proteomes" id="UP001431783">
    <property type="component" value="Unassembled WGS sequence"/>
</dbReference>
<evidence type="ECO:0000313" key="1">
    <source>
        <dbReference type="EMBL" id="KAK9889437.1"/>
    </source>
</evidence>